<keyword evidence="5" id="KW-0460">Magnesium</keyword>
<keyword evidence="13" id="KW-1185">Reference proteome</keyword>
<dbReference type="InterPro" id="IPR008949">
    <property type="entry name" value="Isoprenoid_synthase_dom_sf"/>
</dbReference>
<dbReference type="GO" id="GO:0046872">
    <property type="term" value="F:metal ion binding"/>
    <property type="evidence" value="ECO:0007669"/>
    <property type="project" value="UniProtKB-KW"/>
</dbReference>
<evidence type="ECO:0000256" key="3">
    <source>
        <dbReference type="ARBA" id="ARBA00022679"/>
    </source>
</evidence>
<dbReference type="GO" id="GO:0008299">
    <property type="term" value="P:isoprenoid biosynthetic process"/>
    <property type="evidence" value="ECO:0007669"/>
    <property type="project" value="UniProtKB-KW"/>
</dbReference>
<dbReference type="CDD" id="cd00685">
    <property type="entry name" value="Trans_IPPS_HT"/>
    <property type="match status" value="1"/>
</dbReference>
<evidence type="ECO:0000256" key="10">
    <source>
        <dbReference type="ARBA" id="ARBA00032873"/>
    </source>
</evidence>
<dbReference type="GO" id="GO:0004659">
    <property type="term" value="F:prenyltransferase activity"/>
    <property type="evidence" value="ECO:0007669"/>
    <property type="project" value="InterPro"/>
</dbReference>
<protein>
    <recommendedName>
        <fullName evidence="10">(2E,6E)-farnesyl diphosphate synthase</fullName>
    </recommendedName>
    <alternativeName>
        <fullName evidence="9">Dimethylallyltranstransferase</fullName>
    </alternativeName>
    <alternativeName>
        <fullName evidence="8">Farnesyl diphosphate synthase</fullName>
    </alternativeName>
    <alternativeName>
        <fullName evidence="7">Geranyltranstransferase</fullName>
    </alternativeName>
</protein>
<gene>
    <name evidence="12" type="ORF">NLI96_g6501</name>
</gene>
<evidence type="ECO:0000256" key="9">
    <source>
        <dbReference type="ARBA" id="ARBA00032448"/>
    </source>
</evidence>
<dbReference type="GO" id="GO:1990234">
    <property type="term" value="C:transferase complex"/>
    <property type="evidence" value="ECO:0007669"/>
    <property type="project" value="TreeGrafter"/>
</dbReference>
<evidence type="ECO:0000313" key="13">
    <source>
        <dbReference type="Proteomes" id="UP001212997"/>
    </source>
</evidence>
<evidence type="ECO:0000256" key="8">
    <source>
        <dbReference type="ARBA" id="ARBA00032424"/>
    </source>
</evidence>
<proteinExistence type="inferred from homology"/>
<evidence type="ECO:0000256" key="11">
    <source>
        <dbReference type="SAM" id="MobiDB-lite"/>
    </source>
</evidence>
<evidence type="ECO:0000256" key="6">
    <source>
        <dbReference type="ARBA" id="ARBA00023229"/>
    </source>
</evidence>
<evidence type="ECO:0000256" key="7">
    <source>
        <dbReference type="ARBA" id="ARBA00032380"/>
    </source>
</evidence>
<feature type="compositionally biased region" description="Low complexity" evidence="11">
    <location>
        <begin position="167"/>
        <end position="178"/>
    </location>
</feature>
<organism evidence="12 13">
    <name type="scientific">Meripilus lineatus</name>
    <dbReference type="NCBI Taxonomy" id="2056292"/>
    <lineage>
        <taxon>Eukaryota</taxon>
        <taxon>Fungi</taxon>
        <taxon>Dikarya</taxon>
        <taxon>Basidiomycota</taxon>
        <taxon>Agaricomycotina</taxon>
        <taxon>Agaricomycetes</taxon>
        <taxon>Polyporales</taxon>
        <taxon>Meripilaceae</taxon>
        <taxon>Meripilus</taxon>
    </lineage>
</organism>
<dbReference type="SUPFAM" id="SSF48576">
    <property type="entry name" value="Terpenoid synthases"/>
    <property type="match status" value="2"/>
</dbReference>
<accession>A0AAD5V2M5</accession>
<dbReference type="InterPro" id="IPR000092">
    <property type="entry name" value="Polyprenyl_synt"/>
</dbReference>
<keyword evidence="4" id="KW-0479">Metal-binding</keyword>
<reference evidence="12" key="1">
    <citation type="submission" date="2022-07" db="EMBL/GenBank/DDBJ databases">
        <title>Genome Sequence of Physisporinus lineatus.</title>
        <authorList>
            <person name="Buettner E."/>
        </authorList>
    </citation>
    <scope>NUCLEOTIDE SEQUENCE</scope>
    <source>
        <strain evidence="12">VT162</strain>
    </source>
</reference>
<feature type="compositionally biased region" description="Polar residues" evidence="11">
    <location>
        <begin position="179"/>
        <end position="200"/>
    </location>
</feature>
<keyword evidence="3" id="KW-0808">Transferase</keyword>
<dbReference type="EMBL" id="JANAWD010000239">
    <property type="protein sequence ID" value="KAJ3483156.1"/>
    <property type="molecule type" value="Genomic_DNA"/>
</dbReference>
<dbReference type="PANTHER" id="PTHR12001">
    <property type="entry name" value="GERANYLGERANYL PYROPHOSPHATE SYNTHASE"/>
    <property type="match status" value="1"/>
</dbReference>
<evidence type="ECO:0000256" key="5">
    <source>
        <dbReference type="ARBA" id="ARBA00022842"/>
    </source>
</evidence>
<name>A0AAD5V2M5_9APHY</name>
<dbReference type="Gene3D" id="1.10.600.10">
    <property type="entry name" value="Farnesyl Diphosphate Synthase"/>
    <property type="match status" value="1"/>
</dbReference>
<comment type="similarity">
    <text evidence="2">Belongs to the FPP/GGPP synthase family.</text>
</comment>
<dbReference type="Gene3D" id="3.30.450.30">
    <property type="entry name" value="Dynein light chain 2a, cytoplasmic"/>
    <property type="match status" value="1"/>
</dbReference>
<evidence type="ECO:0000313" key="12">
    <source>
        <dbReference type="EMBL" id="KAJ3483156.1"/>
    </source>
</evidence>
<comment type="caution">
    <text evidence="12">The sequence shown here is derived from an EMBL/GenBank/DDBJ whole genome shotgun (WGS) entry which is preliminary data.</text>
</comment>
<keyword evidence="6" id="KW-0414">Isoprene biosynthesis</keyword>
<comment type="cofactor">
    <cofactor evidence="1">
        <name>Mg(2+)</name>
        <dbReference type="ChEBI" id="CHEBI:18420"/>
    </cofactor>
</comment>
<dbReference type="Proteomes" id="UP001212997">
    <property type="component" value="Unassembled WGS sequence"/>
</dbReference>
<dbReference type="AlphaFoldDB" id="A0AAD5V2M5"/>
<dbReference type="PANTHER" id="PTHR12001:SF69">
    <property type="entry name" value="ALL TRANS-POLYPRENYL-DIPHOSPHATE SYNTHASE PDSS1"/>
    <property type="match status" value="1"/>
</dbReference>
<evidence type="ECO:0000256" key="4">
    <source>
        <dbReference type="ARBA" id="ARBA00022723"/>
    </source>
</evidence>
<feature type="region of interest" description="Disordered" evidence="11">
    <location>
        <begin position="164"/>
        <end position="211"/>
    </location>
</feature>
<dbReference type="GO" id="GO:0006744">
    <property type="term" value="P:ubiquinone biosynthetic process"/>
    <property type="evidence" value="ECO:0007669"/>
    <property type="project" value="TreeGrafter"/>
</dbReference>
<dbReference type="InterPro" id="IPR033749">
    <property type="entry name" value="Polyprenyl_synt_CS"/>
</dbReference>
<feature type="region of interest" description="Disordered" evidence="11">
    <location>
        <begin position="128"/>
        <end position="152"/>
    </location>
</feature>
<evidence type="ECO:0000256" key="1">
    <source>
        <dbReference type="ARBA" id="ARBA00001946"/>
    </source>
</evidence>
<sequence length="598" mass="65552">MLNLNNIRKLLSQVLSPGVRSAILFTPQGQLFSYASGPYTSKDEIRVIVGLSTEIWQETRGQGIGMVDSELGRLLVFPIDDIPREPDEPREKEDDPLMLLVLNSDNSIGWKILDSKADDLHTVGHDVARPTRQIAGKNPGASQAPHRETAISPTVFYRPPERYSALAPQQKKPAAQSSGPQLSSARSDPSLLPSTPNVQATKPPRPDPHKLVAPQLNQLRETLLNLLGSSHPSLTEIAQYYFLHPSKQLRPLLVLLFSKATNGLGSGWREKQWAAECEGAGGRGEELDRPLNRSDVLNDWNPNMPDHTTSFSTSFSLRPPSPPHIRLTPPIFTDDITPTLTSTLLPTQMRLAQIVEMIHVASLLHDDVIDKSSLRRGAPSAPAAFGNKLTVLGGDFLLGRTSAALSRLGESEVVELIASVIANLVEGEILQLKAVNGKDSGAQEQLPAVGKDSWNIYLQKTYLKTASLMAKGARAAVVLGGCREGEPWKEIAYAYGRNLGIAFQLVDDILDYEAGEGTPLFAWEEHPELGPLIQRKFKEKGDVELARDLVRRSSGVQRTRDLARAHADKAREVLSLLPDSEAKAALEVLTERVVKRTH</sequence>
<dbReference type="PROSITE" id="PS00444">
    <property type="entry name" value="POLYPRENYL_SYNTHASE_2"/>
    <property type="match status" value="1"/>
</dbReference>
<evidence type="ECO:0000256" key="2">
    <source>
        <dbReference type="ARBA" id="ARBA00006706"/>
    </source>
</evidence>
<dbReference type="Pfam" id="PF00348">
    <property type="entry name" value="polyprenyl_synt"/>
    <property type="match status" value="1"/>
</dbReference>
<dbReference type="PROSITE" id="PS00723">
    <property type="entry name" value="POLYPRENYL_SYNTHASE_1"/>
    <property type="match status" value="1"/>
</dbReference>